<evidence type="ECO:0000313" key="2">
    <source>
        <dbReference type="Proteomes" id="UP000070226"/>
    </source>
</evidence>
<evidence type="ECO:0000313" key="1">
    <source>
        <dbReference type="EMBL" id="KXA64969.1"/>
    </source>
</evidence>
<name>A0A133S5N3_9FIRM</name>
<protein>
    <recommendedName>
        <fullName evidence="3">Inner membrane protein yeeR</fullName>
    </recommendedName>
</protein>
<dbReference type="Proteomes" id="UP000070226">
    <property type="component" value="Unassembled WGS sequence"/>
</dbReference>
<accession>A0A133S5N3</accession>
<proteinExistence type="predicted"/>
<dbReference type="PATRIC" id="fig|39777.7.peg.691"/>
<reference evidence="1 2" key="1">
    <citation type="submission" date="2016-01" db="EMBL/GenBank/DDBJ databases">
        <authorList>
            <person name="Oliw E.H."/>
        </authorList>
    </citation>
    <scope>NUCLEOTIDE SEQUENCE [LARGE SCALE GENOMIC DNA]</scope>
    <source>
        <strain evidence="1 2">CMW7756B</strain>
    </source>
</reference>
<dbReference type="AlphaFoldDB" id="A0A133S5N3"/>
<comment type="caution">
    <text evidence="1">The sequence shown here is derived from an EMBL/GenBank/DDBJ whole genome shotgun (WGS) entry which is preliminary data.</text>
</comment>
<dbReference type="EMBL" id="LRQT01000016">
    <property type="protein sequence ID" value="KXA64969.1"/>
    <property type="molecule type" value="Genomic_DNA"/>
</dbReference>
<gene>
    <name evidence="1" type="ORF">HMPREF3233_00704</name>
</gene>
<organism evidence="1">
    <name type="scientific">Veillonella atypica</name>
    <dbReference type="NCBI Taxonomy" id="39777"/>
    <lineage>
        <taxon>Bacteria</taxon>
        <taxon>Bacillati</taxon>
        <taxon>Bacillota</taxon>
        <taxon>Negativicutes</taxon>
        <taxon>Veillonellales</taxon>
        <taxon>Veillonellaceae</taxon>
        <taxon>Veillonella</taxon>
    </lineage>
</organism>
<sequence length="565" mass="61130">MYSNEKRKTLYKGEFDIAAHNDRLNRFNGHQGHGYAAEQGNDLYDRLVGHDAQILGDDNAKNGADRLVDGKLIQTKYCQTARASIDAGFKNGVYRYIDSNGNPMQLEVPSDQYDEAVKVMAKKIQEGKVPNYDDPKKASDLVRKGNITLSQATNLAKAGTIESLTFDAVNGAVIGTSAAGISATIMFARAIWNGEDINSALDIAVFSGLQAGGIAFITSLVSAQLTKTTLNTILLNPSVELVKALPTSLRNNLLITMRSGAPIFGAAASNNLAKLLRGNLIVSAVSTLVLASNDILNYVNGKISGKQLFKEMTTIASGVLGATGGATGSTTLLTSMGLTLGPVGAAITAIVGGIIGGSVSTSVSRGLLNSFIEDDAVKLTQIINNRFSVLAHEYLLNEDEIELSIEALKACLVRGKLLDMFASSNKDNYADSLILQCINSIIVWRTTIRIPSQLRFTEGLGRVINGLENNTFNISNYKKIDSQVIARKLLNRDISDFAAKKAWYITKQFDSIGKQSEILLQNMKDDECNHLNNMGIITTRLTECKKDFEENLTLIDMQLSKHTSD</sequence>
<dbReference type="RefSeq" id="WP_060807397.1">
    <property type="nucleotide sequence ID" value="NZ_KQ958063.1"/>
</dbReference>
<evidence type="ECO:0008006" key="3">
    <source>
        <dbReference type="Google" id="ProtNLM"/>
    </source>
</evidence>